<keyword evidence="4 12" id="KW-1133">Transmembrane helix</keyword>
<evidence type="ECO:0000256" key="9">
    <source>
        <dbReference type="ARBA" id="ARBA00023224"/>
    </source>
</evidence>
<dbReference type="EMBL" id="JAGXEW010000032">
    <property type="protein sequence ID" value="KAK1155192.1"/>
    <property type="molecule type" value="Genomic_DNA"/>
</dbReference>
<evidence type="ECO:0000256" key="11">
    <source>
        <dbReference type="RuleBase" id="RU000688"/>
    </source>
</evidence>
<keyword evidence="9 11" id="KW-0807">Transducer</keyword>
<evidence type="ECO:0000256" key="8">
    <source>
        <dbReference type="ARBA" id="ARBA00023170"/>
    </source>
</evidence>
<keyword evidence="5 11" id="KW-0297">G-protein coupled receptor</keyword>
<dbReference type="Proteomes" id="UP001230051">
    <property type="component" value="Unassembled WGS sequence"/>
</dbReference>
<dbReference type="SUPFAM" id="SSF81321">
    <property type="entry name" value="Family A G protein-coupled receptor-like"/>
    <property type="match status" value="1"/>
</dbReference>
<dbReference type="InterPro" id="IPR000276">
    <property type="entry name" value="GPCR_Rhodpsn"/>
</dbReference>
<dbReference type="AlphaFoldDB" id="A0AAD8FX96"/>
<sequence>MKYRVQTLLDDKILGSFFKHHFKVWKVLILDIHVCLYSFFLVELIFVTSQRMELSNITMSTKPLPQKTDDSVDIDYVMEMVLIVLYSITIILGVTGNSIVIWMTGFKLKKTVTNVWLLNLAVADLVFCFTRVTSLLKNLFYTYWPFGEFLCKFNGFFKYMNMFCSVFLLSVISLDRCFSVVFPIRIKQWRTVQMASFASVGVWALATAFSLPYFLFRQVSMDPGNGNLSKCSFDVPGSKDGYQNKLALYILRFLIGFLVPFLIIVTCYAIMACKLRQTRVPKKSFKIIAALVAAFFFCWAPYHVFLLAKMVNKKSLAVKIALPLFKGLAYFNSCINPILYFLTALDLKKRYNQTLSLVCIRAFSEESDSSSHCQSTRRDRCTMANTVQVAAL</sequence>
<reference evidence="14" key="1">
    <citation type="submission" date="2022-02" db="EMBL/GenBank/DDBJ databases">
        <title>Atlantic sturgeon de novo genome assembly.</title>
        <authorList>
            <person name="Stock M."/>
            <person name="Klopp C."/>
            <person name="Guiguen Y."/>
            <person name="Cabau C."/>
            <person name="Parinello H."/>
            <person name="Santidrian Yebra-Pimentel E."/>
            <person name="Kuhl H."/>
            <person name="Dirks R.P."/>
            <person name="Guessner J."/>
            <person name="Wuertz S."/>
            <person name="Du K."/>
            <person name="Schartl M."/>
        </authorList>
    </citation>
    <scope>NUCLEOTIDE SEQUENCE</scope>
    <source>
        <strain evidence="14">STURGEONOMICS-FGT-2020</strain>
        <tissue evidence="14">Whole blood</tissue>
    </source>
</reference>
<comment type="similarity">
    <text evidence="11">Belongs to the G-protein coupled receptor 1 family.</text>
</comment>
<keyword evidence="3 11" id="KW-0812">Transmembrane</keyword>
<feature type="transmembrane region" description="Helical" evidence="12">
    <location>
        <begin position="27"/>
        <end position="47"/>
    </location>
</feature>
<evidence type="ECO:0000259" key="13">
    <source>
        <dbReference type="PROSITE" id="PS50262"/>
    </source>
</evidence>
<accession>A0AAD8FX96</accession>
<dbReference type="InterPro" id="IPR017452">
    <property type="entry name" value="GPCR_Rhodpsn_7TM"/>
</dbReference>
<evidence type="ECO:0000256" key="1">
    <source>
        <dbReference type="ARBA" id="ARBA00004141"/>
    </source>
</evidence>
<keyword evidence="6 12" id="KW-0472">Membrane</keyword>
<comment type="subcellular location">
    <subcellularLocation>
        <location evidence="1">Membrane</location>
        <topology evidence="1">Multi-pass membrane protein</topology>
    </subcellularLocation>
</comment>
<feature type="transmembrane region" description="Helical" evidence="12">
    <location>
        <begin position="246"/>
        <end position="273"/>
    </location>
</feature>
<dbReference type="PANTHER" id="PTHR24225:SF48">
    <property type="entry name" value="C3A ANAPHYLATOXIN CHEMOTACTIC RECEPTOR-RELATED"/>
    <property type="match status" value="1"/>
</dbReference>
<dbReference type="GO" id="GO:0004930">
    <property type="term" value="F:G protein-coupled receptor activity"/>
    <property type="evidence" value="ECO:0007669"/>
    <property type="project" value="UniProtKB-KW"/>
</dbReference>
<organism evidence="14 15">
    <name type="scientific">Acipenser oxyrinchus oxyrinchus</name>
    <dbReference type="NCBI Taxonomy" id="40147"/>
    <lineage>
        <taxon>Eukaryota</taxon>
        <taxon>Metazoa</taxon>
        <taxon>Chordata</taxon>
        <taxon>Craniata</taxon>
        <taxon>Vertebrata</taxon>
        <taxon>Euteleostomi</taxon>
        <taxon>Actinopterygii</taxon>
        <taxon>Chondrostei</taxon>
        <taxon>Acipenseriformes</taxon>
        <taxon>Acipenseridae</taxon>
        <taxon>Acipenser</taxon>
    </lineage>
</organism>
<feature type="transmembrane region" description="Helical" evidence="12">
    <location>
        <begin position="285"/>
        <end position="308"/>
    </location>
</feature>
<evidence type="ECO:0000256" key="2">
    <source>
        <dbReference type="ARBA" id="ARBA00022500"/>
    </source>
</evidence>
<keyword evidence="8 11" id="KW-0675">Receptor</keyword>
<dbReference type="PRINTS" id="PR00237">
    <property type="entry name" value="GPCRRHODOPSN"/>
</dbReference>
<evidence type="ECO:0000256" key="5">
    <source>
        <dbReference type="ARBA" id="ARBA00023040"/>
    </source>
</evidence>
<protein>
    <submittedName>
        <fullName evidence="14">C3a anaphylatoxin chemotactic receptor-like</fullName>
    </submittedName>
</protein>
<dbReference type="PANTHER" id="PTHR24225">
    <property type="entry name" value="CHEMOTACTIC RECEPTOR"/>
    <property type="match status" value="1"/>
</dbReference>
<dbReference type="InterPro" id="IPR000826">
    <property type="entry name" value="Formyl_rcpt-rel"/>
</dbReference>
<feature type="transmembrane region" description="Helical" evidence="12">
    <location>
        <begin position="115"/>
        <end position="136"/>
    </location>
</feature>
<dbReference type="CDD" id="cd14974">
    <property type="entry name" value="7tmA_Anaphylatoxin_R-like"/>
    <property type="match status" value="1"/>
</dbReference>
<keyword evidence="15" id="KW-1185">Reference proteome</keyword>
<feature type="domain" description="G-protein coupled receptors family 1 profile" evidence="13">
    <location>
        <begin position="96"/>
        <end position="340"/>
    </location>
</feature>
<dbReference type="GO" id="GO:0005886">
    <property type="term" value="C:plasma membrane"/>
    <property type="evidence" value="ECO:0007669"/>
    <property type="project" value="TreeGrafter"/>
</dbReference>
<comment type="similarity">
    <text evidence="10">Belongs to the chemokine-like receptor (CMKLR) family.</text>
</comment>
<evidence type="ECO:0000256" key="10">
    <source>
        <dbReference type="ARBA" id="ARBA00025736"/>
    </source>
</evidence>
<dbReference type="GO" id="GO:0007200">
    <property type="term" value="P:phospholipase C-activating G protein-coupled receptor signaling pathway"/>
    <property type="evidence" value="ECO:0007669"/>
    <property type="project" value="TreeGrafter"/>
</dbReference>
<dbReference type="PROSITE" id="PS50262">
    <property type="entry name" value="G_PROTEIN_RECEP_F1_2"/>
    <property type="match status" value="1"/>
</dbReference>
<keyword evidence="2" id="KW-0145">Chemotaxis</keyword>
<feature type="transmembrane region" description="Helical" evidence="12">
    <location>
        <begin position="156"/>
        <end position="174"/>
    </location>
</feature>
<feature type="transmembrane region" description="Helical" evidence="12">
    <location>
        <begin position="195"/>
        <end position="216"/>
    </location>
</feature>
<dbReference type="GO" id="GO:0007204">
    <property type="term" value="P:positive regulation of cytosolic calcium ion concentration"/>
    <property type="evidence" value="ECO:0007669"/>
    <property type="project" value="TreeGrafter"/>
</dbReference>
<gene>
    <name evidence="14" type="primary">c3ar1</name>
    <name evidence="14" type="ORF">AOXY_G27597</name>
</gene>
<dbReference type="FunFam" id="1.20.1070.10:FF:000034">
    <property type="entry name" value="G-protein coupled receptor 1"/>
    <property type="match status" value="1"/>
</dbReference>
<dbReference type="Gene3D" id="1.20.1070.10">
    <property type="entry name" value="Rhodopsin 7-helix transmembrane proteins"/>
    <property type="match status" value="1"/>
</dbReference>
<comment type="caution">
    <text evidence="14">The sequence shown here is derived from an EMBL/GenBank/DDBJ whole genome shotgun (WGS) entry which is preliminary data.</text>
</comment>
<dbReference type="PROSITE" id="PS00237">
    <property type="entry name" value="G_PROTEIN_RECEP_F1_1"/>
    <property type="match status" value="1"/>
</dbReference>
<evidence type="ECO:0000256" key="12">
    <source>
        <dbReference type="SAM" id="Phobius"/>
    </source>
</evidence>
<evidence type="ECO:0000313" key="14">
    <source>
        <dbReference type="EMBL" id="KAK1155192.1"/>
    </source>
</evidence>
<dbReference type="Pfam" id="PF00001">
    <property type="entry name" value="7tm_1"/>
    <property type="match status" value="1"/>
</dbReference>
<proteinExistence type="inferred from homology"/>
<dbReference type="PRINTS" id="PR00526">
    <property type="entry name" value="FMETLEUPHER"/>
</dbReference>
<feature type="transmembrane region" description="Helical" evidence="12">
    <location>
        <begin position="328"/>
        <end position="347"/>
    </location>
</feature>
<evidence type="ECO:0000256" key="3">
    <source>
        <dbReference type="ARBA" id="ARBA00022692"/>
    </source>
</evidence>
<name>A0AAD8FX96_ACIOX</name>
<evidence type="ECO:0000256" key="7">
    <source>
        <dbReference type="ARBA" id="ARBA00023157"/>
    </source>
</evidence>
<dbReference type="GO" id="GO:0006954">
    <property type="term" value="P:inflammatory response"/>
    <property type="evidence" value="ECO:0007669"/>
    <property type="project" value="TreeGrafter"/>
</dbReference>
<feature type="transmembrane region" description="Helical" evidence="12">
    <location>
        <begin position="80"/>
        <end position="103"/>
    </location>
</feature>
<dbReference type="GO" id="GO:0004875">
    <property type="term" value="F:complement receptor activity"/>
    <property type="evidence" value="ECO:0007669"/>
    <property type="project" value="TreeGrafter"/>
</dbReference>
<evidence type="ECO:0000256" key="4">
    <source>
        <dbReference type="ARBA" id="ARBA00022989"/>
    </source>
</evidence>
<evidence type="ECO:0000313" key="15">
    <source>
        <dbReference type="Proteomes" id="UP001230051"/>
    </source>
</evidence>
<keyword evidence="7" id="KW-1015">Disulfide bond</keyword>
<evidence type="ECO:0000256" key="6">
    <source>
        <dbReference type="ARBA" id="ARBA00023136"/>
    </source>
</evidence>
<dbReference type="GO" id="GO:0006935">
    <property type="term" value="P:chemotaxis"/>
    <property type="evidence" value="ECO:0007669"/>
    <property type="project" value="UniProtKB-KW"/>
</dbReference>